<proteinExistence type="predicted"/>
<name>A0A8J5XR91_DIALT</name>
<dbReference type="Pfam" id="PF00149">
    <property type="entry name" value="Metallophos"/>
    <property type="match status" value="1"/>
</dbReference>
<sequence>MLALAAVWTAAGAGRRLVAIADLHGDLHAGVRVLKLAGLVDDRQHWAGGDAVLVQTGDIVDRGGEAKQLYELFQRLAAEAAGRGGAVHNLLGNHDIMNMLGDVRYVNKSDYAHFGGAKARARAFSAAGELGQWLRSLPVALRLGDTVFVHAGITPEWAALGIDGINARTRAALGPSAGMSSRSSILGSNGPVWYRGYDQDGEARACATVRQALHLLGGTRMVVGHSIQDDRVRVRCAGQLHLIDIAMSSAIYGEHVVAWECVGCLELGGDGSGAREREASGAELPRAEPGGDVRIRAVYDDSVVPLLTGVPRLREDLRLRRH</sequence>
<dbReference type="InterPro" id="IPR004843">
    <property type="entry name" value="Calcineurin-like_PHP"/>
</dbReference>
<reference evidence="2" key="1">
    <citation type="submission" date="2021-05" db="EMBL/GenBank/DDBJ databases">
        <title>The genome of the haptophyte Pavlova lutheri (Diacronema luteri, Pavlovales) - a model for lipid biosynthesis in eukaryotic algae.</title>
        <authorList>
            <person name="Hulatt C.J."/>
            <person name="Posewitz M.C."/>
        </authorList>
    </citation>
    <scope>NUCLEOTIDE SEQUENCE</scope>
    <source>
        <strain evidence="2">NIVA-4/92</strain>
    </source>
</reference>
<dbReference type="OMA" id="NEVLWFM"/>
<dbReference type="InterPro" id="IPR029052">
    <property type="entry name" value="Metallo-depent_PP-like"/>
</dbReference>
<dbReference type="Proteomes" id="UP000751190">
    <property type="component" value="Unassembled WGS sequence"/>
</dbReference>
<evidence type="ECO:0000313" key="3">
    <source>
        <dbReference type="Proteomes" id="UP000751190"/>
    </source>
</evidence>
<dbReference type="PANTHER" id="PTHR46546:SF4">
    <property type="entry name" value="SHEWANELLA-LIKE PROTEIN PHOSPHATASE 1"/>
    <property type="match status" value="1"/>
</dbReference>
<dbReference type="EMBL" id="JAGTXO010000007">
    <property type="protein sequence ID" value="KAG8466952.1"/>
    <property type="molecule type" value="Genomic_DNA"/>
</dbReference>
<keyword evidence="3" id="KW-1185">Reference proteome</keyword>
<accession>A0A8J5XR91</accession>
<dbReference type="SUPFAM" id="SSF56300">
    <property type="entry name" value="Metallo-dependent phosphatases"/>
    <property type="match status" value="1"/>
</dbReference>
<organism evidence="2 3">
    <name type="scientific">Diacronema lutheri</name>
    <name type="common">Unicellular marine alga</name>
    <name type="synonym">Monochrysis lutheri</name>
    <dbReference type="NCBI Taxonomy" id="2081491"/>
    <lineage>
        <taxon>Eukaryota</taxon>
        <taxon>Haptista</taxon>
        <taxon>Haptophyta</taxon>
        <taxon>Pavlovophyceae</taxon>
        <taxon>Pavlovales</taxon>
        <taxon>Pavlovaceae</taxon>
        <taxon>Diacronema</taxon>
    </lineage>
</organism>
<dbReference type="OrthoDB" id="5976022at2759"/>
<dbReference type="GO" id="GO:0016787">
    <property type="term" value="F:hydrolase activity"/>
    <property type="evidence" value="ECO:0007669"/>
    <property type="project" value="InterPro"/>
</dbReference>
<comment type="caution">
    <text evidence="2">The sequence shown here is derived from an EMBL/GenBank/DDBJ whole genome shotgun (WGS) entry which is preliminary data.</text>
</comment>
<feature type="domain" description="Calcineurin-like phosphoesterase" evidence="1">
    <location>
        <begin position="16"/>
        <end position="178"/>
    </location>
</feature>
<evidence type="ECO:0000313" key="2">
    <source>
        <dbReference type="EMBL" id="KAG8466952.1"/>
    </source>
</evidence>
<gene>
    <name evidence="2" type="ORF">KFE25_008331</name>
</gene>
<dbReference type="PANTHER" id="PTHR46546">
    <property type="entry name" value="SHEWANELLA-LIKE PROTEIN PHOSPHATASE 1"/>
    <property type="match status" value="1"/>
</dbReference>
<protein>
    <recommendedName>
        <fullName evidence="1">Calcineurin-like phosphoesterase domain-containing protein</fullName>
    </recommendedName>
</protein>
<dbReference type="Gene3D" id="3.60.21.10">
    <property type="match status" value="1"/>
</dbReference>
<evidence type="ECO:0000259" key="1">
    <source>
        <dbReference type="Pfam" id="PF00149"/>
    </source>
</evidence>
<dbReference type="AlphaFoldDB" id="A0A8J5XR91"/>